<gene>
    <name evidence="2" type="ORF">NUU61_003947</name>
</gene>
<feature type="compositionally biased region" description="Acidic residues" evidence="1">
    <location>
        <begin position="235"/>
        <end position="247"/>
    </location>
</feature>
<dbReference type="RefSeq" id="XP_056512556.1">
    <property type="nucleotide sequence ID" value="XM_056654529.1"/>
</dbReference>
<feature type="region of interest" description="Disordered" evidence="1">
    <location>
        <begin position="228"/>
        <end position="247"/>
    </location>
</feature>
<reference evidence="2" key="2">
    <citation type="journal article" date="2023" name="IMA Fungus">
        <title>Comparative genomic study of the Penicillium genus elucidates a diverse pangenome and 15 lateral gene transfer events.</title>
        <authorList>
            <person name="Petersen C."/>
            <person name="Sorensen T."/>
            <person name="Nielsen M.R."/>
            <person name="Sondergaard T.E."/>
            <person name="Sorensen J.L."/>
            <person name="Fitzpatrick D.A."/>
            <person name="Frisvad J.C."/>
            <person name="Nielsen K.L."/>
        </authorList>
    </citation>
    <scope>NUCLEOTIDE SEQUENCE</scope>
    <source>
        <strain evidence="2">IBT 34128</strain>
    </source>
</reference>
<keyword evidence="3" id="KW-1185">Reference proteome</keyword>
<accession>A0A9W9FK98</accession>
<evidence type="ECO:0000313" key="3">
    <source>
        <dbReference type="Proteomes" id="UP001141434"/>
    </source>
</evidence>
<evidence type="ECO:0000313" key="2">
    <source>
        <dbReference type="EMBL" id="KAJ5101725.1"/>
    </source>
</evidence>
<reference evidence="2" key="1">
    <citation type="submission" date="2022-11" db="EMBL/GenBank/DDBJ databases">
        <authorList>
            <person name="Petersen C."/>
        </authorList>
    </citation>
    <scope>NUCLEOTIDE SEQUENCE</scope>
    <source>
        <strain evidence="2">IBT 34128</strain>
    </source>
</reference>
<feature type="region of interest" description="Disordered" evidence="1">
    <location>
        <begin position="47"/>
        <end position="75"/>
    </location>
</feature>
<comment type="caution">
    <text evidence="2">The sequence shown here is derived from an EMBL/GenBank/DDBJ whole genome shotgun (WGS) entry which is preliminary data.</text>
</comment>
<evidence type="ECO:0000256" key="1">
    <source>
        <dbReference type="SAM" id="MobiDB-lite"/>
    </source>
</evidence>
<sequence length="247" mass="28028">MFAILDNEWDLADITGMVLRKVNFAGDGPQVTTTTLLRLAWTHLPPSPESSDIETVMRGNGQQTPEEKFGDAPKNPDTAALHTPWRDKAYYLWNHLFWDVSRFMNSMYGVGHLHPPNQDVFGLEFPRPHGNELNENVRVFTKIWECNVLVLPAFLAPSVVVRVETYSPGEEGGVVRDVVKLRGKFGPENPAEIWYMRKGLETRFYIEGDWERPSTGLAAAMVYGKLCDDTHGNEQESEEESEEEESD</sequence>
<name>A0A9W9FK98_9EURO</name>
<dbReference type="EMBL" id="JAPMSZ010000005">
    <property type="protein sequence ID" value="KAJ5101725.1"/>
    <property type="molecule type" value="Genomic_DNA"/>
</dbReference>
<organism evidence="2 3">
    <name type="scientific">Penicillium alfredii</name>
    <dbReference type="NCBI Taxonomy" id="1506179"/>
    <lineage>
        <taxon>Eukaryota</taxon>
        <taxon>Fungi</taxon>
        <taxon>Dikarya</taxon>
        <taxon>Ascomycota</taxon>
        <taxon>Pezizomycotina</taxon>
        <taxon>Eurotiomycetes</taxon>
        <taxon>Eurotiomycetidae</taxon>
        <taxon>Eurotiales</taxon>
        <taxon>Aspergillaceae</taxon>
        <taxon>Penicillium</taxon>
    </lineage>
</organism>
<dbReference type="GeneID" id="81393697"/>
<dbReference type="Proteomes" id="UP001141434">
    <property type="component" value="Unassembled WGS sequence"/>
</dbReference>
<dbReference type="OrthoDB" id="5118255at2759"/>
<dbReference type="AlphaFoldDB" id="A0A9W9FK98"/>
<protein>
    <submittedName>
        <fullName evidence="2">Uncharacterized protein</fullName>
    </submittedName>
</protein>
<proteinExistence type="predicted"/>